<dbReference type="Pfam" id="PF09866">
    <property type="entry name" value="DUF2093"/>
    <property type="match status" value="1"/>
</dbReference>
<dbReference type="PATRIC" id="fig|1277257.4.peg.348"/>
<dbReference type="RefSeq" id="WP_047264012.1">
    <property type="nucleotide sequence ID" value="NZ_CP004021.1"/>
</dbReference>
<dbReference type="OrthoDB" id="9801906at2"/>
<evidence type="ECO:0008006" key="3">
    <source>
        <dbReference type="Google" id="ProtNLM"/>
    </source>
</evidence>
<evidence type="ECO:0000313" key="1">
    <source>
        <dbReference type="EMBL" id="AKK19953.1"/>
    </source>
</evidence>
<dbReference type="Proteomes" id="UP000035503">
    <property type="component" value="Chromosome"/>
</dbReference>
<proteinExistence type="predicted"/>
<keyword evidence="2" id="KW-1185">Reference proteome</keyword>
<dbReference type="STRING" id="1277257.G293_01605"/>
<accession>A0A0G3I681</accession>
<dbReference type="KEGG" id="lau:G293_01605"/>
<dbReference type="AlphaFoldDB" id="A0A0G3I681"/>
<gene>
    <name evidence="1" type="ORF">G293_01605</name>
</gene>
<dbReference type="InterPro" id="IPR018661">
    <property type="entry name" value="DUF2093"/>
</dbReference>
<reference evidence="1 2" key="1">
    <citation type="journal article" date="2015" name="Genome Announc.">
        <title>Complete Genome Sequence of 'Candidatus Liberibacter africanus,' a Bacterium Associated with Citrus Huanglongbing.</title>
        <authorList>
            <person name="Lin H."/>
            <person name="Pietersen G."/>
            <person name="Han C."/>
            <person name="Read D.A."/>
            <person name="Lou B."/>
            <person name="Gupta G."/>
            <person name="Civerolo E.L."/>
        </authorList>
    </citation>
    <scope>NUCLEOTIDE SEQUENCE [LARGE SCALE GENOMIC DNA]</scope>
    <source>
        <strain evidence="1 2">PTSAPSY</strain>
    </source>
</reference>
<protein>
    <recommendedName>
        <fullName evidence="3">DUF2093 domain-containing protein</fullName>
    </recommendedName>
</protein>
<evidence type="ECO:0000313" key="2">
    <source>
        <dbReference type="Proteomes" id="UP000035503"/>
    </source>
</evidence>
<sequence>MNNKVDENEALLKYKDGTFEIIRPGTYVICAVTGKRIPLTELCYWSVDRQVPYANAESSLKAEKLAGIILD</sequence>
<name>A0A0G3I681_LIBAF</name>
<dbReference type="EMBL" id="CP004021">
    <property type="protein sequence ID" value="AKK19953.1"/>
    <property type="molecule type" value="Genomic_DNA"/>
</dbReference>
<organism evidence="1 2">
    <name type="scientific">Candidatus Liberibacter africanus PTSAPSY</name>
    <dbReference type="NCBI Taxonomy" id="1277257"/>
    <lineage>
        <taxon>Bacteria</taxon>
        <taxon>Pseudomonadati</taxon>
        <taxon>Pseudomonadota</taxon>
        <taxon>Alphaproteobacteria</taxon>
        <taxon>Hyphomicrobiales</taxon>
        <taxon>Rhizobiaceae</taxon>
        <taxon>Liberibacter</taxon>
    </lineage>
</organism>